<dbReference type="InterPro" id="IPR051270">
    <property type="entry name" value="Tyrosine-tRNA_ligase_regulator"/>
</dbReference>
<dbReference type="InterPro" id="IPR002547">
    <property type="entry name" value="tRNA-bd_dom"/>
</dbReference>
<dbReference type="Gene3D" id="2.40.50.140">
    <property type="entry name" value="Nucleic acid-binding proteins"/>
    <property type="match status" value="1"/>
</dbReference>
<accession>A0A8J5GWP7</accession>
<sequence>MVTGNSKKQHNKPSGSTKTKSAETEISVSRLDIRVGLIKKVQKHPDADSLYVEEIDVGEESPRTVVSGLVKYIPLEEMQNRKVCVLCNLKPATMRGIKSQAMVLAASNDDHTKVSEPDSVLNAKSKVWEKLQVDLQSNSELVACYKDVPFTTSAGVCKVSSITNGAISENVDIFKEE</sequence>
<name>A0A8J5GWP7_ZINOF</name>
<comment type="caution">
    <text evidence="6">The sequence shown here is derived from an EMBL/GenBank/DDBJ whole genome shotgun (WGS) entry which is preliminary data.</text>
</comment>
<dbReference type="Proteomes" id="UP000734854">
    <property type="component" value="Unassembled WGS sequence"/>
</dbReference>
<dbReference type="CDD" id="cd02799">
    <property type="entry name" value="tRNA_bind_EMAP-II_like"/>
    <property type="match status" value="1"/>
</dbReference>
<dbReference type="PANTHER" id="PTHR11586:SF33">
    <property type="entry name" value="AMINOACYL TRNA SYNTHASE COMPLEX-INTERACTING MULTIFUNCTIONAL PROTEIN 1"/>
    <property type="match status" value="1"/>
</dbReference>
<keyword evidence="2 3" id="KW-0694">RNA-binding</keyword>
<keyword evidence="7" id="KW-1185">Reference proteome</keyword>
<feature type="domain" description="TRNA-binding" evidence="5">
    <location>
        <begin position="27"/>
        <end position="134"/>
    </location>
</feature>
<dbReference type="EMBL" id="JACMSC010000007">
    <property type="protein sequence ID" value="KAG6514317.1"/>
    <property type="molecule type" value="Genomic_DNA"/>
</dbReference>
<protein>
    <recommendedName>
        <fullName evidence="5">tRNA-binding domain-containing protein</fullName>
    </recommendedName>
</protein>
<evidence type="ECO:0000256" key="2">
    <source>
        <dbReference type="ARBA" id="ARBA00022884"/>
    </source>
</evidence>
<dbReference type="GO" id="GO:0000049">
    <property type="term" value="F:tRNA binding"/>
    <property type="evidence" value="ECO:0007669"/>
    <property type="project" value="UniProtKB-UniRule"/>
</dbReference>
<evidence type="ECO:0000259" key="5">
    <source>
        <dbReference type="PROSITE" id="PS50886"/>
    </source>
</evidence>
<evidence type="ECO:0000256" key="1">
    <source>
        <dbReference type="ARBA" id="ARBA00022555"/>
    </source>
</evidence>
<dbReference type="InterPro" id="IPR012340">
    <property type="entry name" value="NA-bd_OB-fold"/>
</dbReference>
<organism evidence="6 7">
    <name type="scientific">Zingiber officinale</name>
    <name type="common">Ginger</name>
    <name type="synonym">Amomum zingiber</name>
    <dbReference type="NCBI Taxonomy" id="94328"/>
    <lineage>
        <taxon>Eukaryota</taxon>
        <taxon>Viridiplantae</taxon>
        <taxon>Streptophyta</taxon>
        <taxon>Embryophyta</taxon>
        <taxon>Tracheophyta</taxon>
        <taxon>Spermatophyta</taxon>
        <taxon>Magnoliopsida</taxon>
        <taxon>Liliopsida</taxon>
        <taxon>Zingiberales</taxon>
        <taxon>Zingiberaceae</taxon>
        <taxon>Zingiber</taxon>
    </lineage>
</organism>
<evidence type="ECO:0000313" key="7">
    <source>
        <dbReference type="Proteomes" id="UP000734854"/>
    </source>
</evidence>
<gene>
    <name evidence="6" type="ORF">ZIOFF_024667</name>
</gene>
<feature type="region of interest" description="Disordered" evidence="4">
    <location>
        <begin position="1"/>
        <end position="25"/>
    </location>
</feature>
<dbReference type="SUPFAM" id="SSF50249">
    <property type="entry name" value="Nucleic acid-binding proteins"/>
    <property type="match status" value="1"/>
</dbReference>
<proteinExistence type="predicted"/>
<dbReference type="Pfam" id="PF01588">
    <property type="entry name" value="tRNA_bind"/>
    <property type="match status" value="1"/>
</dbReference>
<evidence type="ECO:0000256" key="3">
    <source>
        <dbReference type="PROSITE-ProRule" id="PRU00209"/>
    </source>
</evidence>
<reference evidence="6 7" key="1">
    <citation type="submission" date="2020-08" db="EMBL/GenBank/DDBJ databases">
        <title>Plant Genome Project.</title>
        <authorList>
            <person name="Zhang R.-G."/>
        </authorList>
    </citation>
    <scope>NUCLEOTIDE SEQUENCE [LARGE SCALE GENOMIC DNA]</scope>
    <source>
        <tissue evidence="6">Rhizome</tissue>
    </source>
</reference>
<dbReference type="PROSITE" id="PS50886">
    <property type="entry name" value="TRBD"/>
    <property type="match status" value="1"/>
</dbReference>
<dbReference type="AlphaFoldDB" id="A0A8J5GWP7"/>
<dbReference type="PANTHER" id="PTHR11586">
    <property type="entry name" value="TRNA-AMINOACYLATION COFACTOR ARC1 FAMILY MEMBER"/>
    <property type="match status" value="1"/>
</dbReference>
<evidence type="ECO:0000256" key="4">
    <source>
        <dbReference type="SAM" id="MobiDB-lite"/>
    </source>
</evidence>
<evidence type="ECO:0000313" key="6">
    <source>
        <dbReference type="EMBL" id="KAG6514317.1"/>
    </source>
</evidence>
<keyword evidence="1 3" id="KW-0820">tRNA-binding</keyword>